<dbReference type="PRINTS" id="PR00146">
    <property type="entry name" value="DHPICSNTHASE"/>
</dbReference>
<evidence type="ECO:0000313" key="6">
    <source>
        <dbReference type="Proteomes" id="UP001501079"/>
    </source>
</evidence>
<dbReference type="SUPFAM" id="SSF51569">
    <property type="entry name" value="Aldolase"/>
    <property type="match status" value="1"/>
</dbReference>
<evidence type="ECO:0000313" key="5">
    <source>
        <dbReference type="EMBL" id="GAA4167498.1"/>
    </source>
</evidence>
<dbReference type="Proteomes" id="UP001501079">
    <property type="component" value="Unassembled WGS sequence"/>
</dbReference>
<keyword evidence="6" id="KW-1185">Reference proteome</keyword>
<sequence>MTTAAGFRLIAAPVTVFGDDGELDLGATRTLFGWLRECGVDGLFTPGTTGEFTALEDGERLAVIEAALEEFGPDDVIAHVGGATTRQTLRLARAAQQAGARRLAAITPYYFPAGEEALLEHVKRVTDASAGASVYLYVFPARAGTTVAPEALARLATVPGLVGAKISGLSFAANEAYREAVPTGFDLFSGNDLDLVRLAEAGFAGVVSGVSNVFPELFVKAARAVAAGRGAEELQPQLDAAVAATGVADIGVLKAGLTRRGLAAGIPRISIDPPTRQQLAALEDTAQFEPARHSL</sequence>
<dbReference type="InterPro" id="IPR013785">
    <property type="entry name" value="Aldolase_TIM"/>
</dbReference>
<evidence type="ECO:0000256" key="2">
    <source>
        <dbReference type="ARBA" id="ARBA00023239"/>
    </source>
</evidence>
<dbReference type="InterPro" id="IPR020624">
    <property type="entry name" value="Schiff_base-form_aldolases_CS"/>
</dbReference>
<proteinExistence type="inferred from homology"/>
<dbReference type="PANTHER" id="PTHR12128">
    <property type="entry name" value="DIHYDRODIPICOLINATE SYNTHASE"/>
    <property type="match status" value="1"/>
</dbReference>
<comment type="similarity">
    <text evidence="1 4">Belongs to the DapA family.</text>
</comment>
<evidence type="ECO:0000256" key="3">
    <source>
        <dbReference type="ARBA" id="ARBA00023270"/>
    </source>
</evidence>
<protein>
    <submittedName>
        <fullName evidence="5">2-keto-3-deoxygluconate aldolase</fullName>
    </submittedName>
</protein>
<reference evidence="6" key="1">
    <citation type="journal article" date="2019" name="Int. J. Syst. Evol. Microbiol.">
        <title>The Global Catalogue of Microorganisms (GCM) 10K type strain sequencing project: providing services to taxonomists for standard genome sequencing and annotation.</title>
        <authorList>
            <consortium name="The Broad Institute Genomics Platform"/>
            <consortium name="The Broad Institute Genome Sequencing Center for Infectious Disease"/>
            <person name="Wu L."/>
            <person name="Ma J."/>
        </authorList>
    </citation>
    <scope>NUCLEOTIDE SEQUENCE [LARGE SCALE GENOMIC DNA]</scope>
    <source>
        <strain evidence="6">JCM 17591</strain>
    </source>
</reference>
<dbReference type="RefSeq" id="WP_344751302.1">
    <property type="nucleotide sequence ID" value="NZ_BAABBW010000001.1"/>
</dbReference>
<evidence type="ECO:0000256" key="1">
    <source>
        <dbReference type="ARBA" id="ARBA00007592"/>
    </source>
</evidence>
<name>A0ABP7ZPT6_9MICO</name>
<gene>
    <name evidence="5" type="primary">yagE</name>
    <name evidence="5" type="ORF">GCM10022287_01110</name>
</gene>
<dbReference type="InterPro" id="IPR002220">
    <property type="entry name" value="DapA-like"/>
</dbReference>
<dbReference type="PIRSF" id="PIRSF001365">
    <property type="entry name" value="DHDPS"/>
    <property type="match status" value="1"/>
</dbReference>
<dbReference type="CDD" id="cd00408">
    <property type="entry name" value="DHDPS-like"/>
    <property type="match status" value="1"/>
</dbReference>
<dbReference type="EMBL" id="BAABBW010000001">
    <property type="protein sequence ID" value="GAA4167498.1"/>
    <property type="molecule type" value="Genomic_DNA"/>
</dbReference>
<dbReference type="PROSITE" id="PS00665">
    <property type="entry name" value="DHDPS_1"/>
    <property type="match status" value="1"/>
</dbReference>
<organism evidence="5 6">
    <name type="scientific">Gryllotalpicola koreensis</name>
    <dbReference type="NCBI Taxonomy" id="993086"/>
    <lineage>
        <taxon>Bacteria</taxon>
        <taxon>Bacillati</taxon>
        <taxon>Actinomycetota</taxon>
        <taxon>Actinomycetes</taxon>
        <taxon>Micrococcales</taxon>
        <taxon>Microbacteriaceae</taxon>
        <taxon>Gryllotalpicola</taxon>
    </lineage>
</organism>
<dbReference type="Pfam" id="PF00701">
    <property type="entry name" value="DHDPS"/>
    <property type="match status" value="1"/>
</dbReference>
<keyword evidence="3" id="KW-0704">Schiff base</keyword>
<comment type="caution">
    <text evidence="5">The sequence shown here is derived from an EMBL/GenBank/DDBJ whole genome shotgun (WGS) entry which is preliminary data.</text>
</comment>
<dbReference type="Gene3D" id="3.20.20.70">
    <property type="entry name" value="Aldolase class I"/>
    <property type="match status" value="1"/>
</dbReference>
<accession>A0ABP7ZPT6</accession>
<evidence type="ECO:0000256" key="4">
    <source>
        <dbReference type="PIRNR" id="PIRNR001365"/>
    </source>
</evidence>
<dbReference type="SMART" id="SM01130">
    <property type="entry name" value="DHDPS"/>
    <property type="match status" value="1"/>
</dbReference>
<keyword evidence="2 4" id="KW-0456">Lyase</keyword>
<dbReference type="PANTHER" id="PTHR12128:SF66">
    <property type="entry name" value="4-HYDROXY-2-OXOGLUTARATE ALDOLASE, MITOCHONDRIAL"/>
    <property type="match status" value="1"/>
</dbReference>